<feature type="transmembrane region" description="Helical" evidence="1">
    <location>
        <begin position="12"/>
        <end position="31"/>
    </location>
</feature>
<accession>A0A2A5RJ04</accession>
<dbReference type="OrthoDB" id="9880492at2"/>
<proteinExistence type="predicted"/>
<dbReference type="RefSeq" id="WP_054639959.1">
    <property type="nucleotide sequence ID" value="NZ_BBAL01000018.1"/>
</dbReference>
<keyword evidence="1" id="KW-1133">Transmembrane helix</keyword>
<sequence>MKQAPDPLPKNIKIIQTVLALLVGGFSMFLWHGGIAGFFAFIITYSLIYVGIAVIYIKSQTK</sequence>
<dbReference type="STRING" id="1291764.GCA_001311235_03028"/>
<gene>
    <name evidence="2" type="ORF">RT41_GL000507</name>
</gene>
<comment type="caution">
    <text evidence="2">The sequence shown here is derived from an EMBL/GenBank/DDBJ whole genome shotgun (WGS) entry which is preliminary data.</text>
</comment>
<evidence type="ECO:0000256" key="1">
    <source>
        <dbReference type="SAM" id="Phobius"/>
    </source>
</evidence>
<dbReference type="EMBL" id="JXJU01000013">
    <property type="protein sequence ID" value="PCR99063.1"/>
    <property type="molecule type" value="Genomic_DNA"/>
</dbReference>
<evidence type="ECO:0000313" key="3">
    <source>
        <dbReference type="Proteomes" id="UP000218181"/>
    </source>
</evidence>
<evidence type="ECO:0000313" key="2">
    <source>
        <dbReference type="EMBL" id="PCR99063.1"/>
    </source>
</evidence>
<keyword evidence="3" id="KW-1185">Reference proteome</keyword>
<dbReference type="AlphaFoldDB" id="A0A2A5RJ04"/>
<organism evidence="2 3">
    <name type="scientific">Lactococcus fujiensis JCM 16395</name>
    <dbReference type="NCBI Taxonomy" id="1291764"/>
    <lineage>
        <taxon>Bacteria</taxon>
        <taxon>Bacillati</taxon>
        <taxon>Bacillota</taxon>
        <taxon>Bacilli</taxon>
        <taxon>Lactobacillales</taxon>
        <taxon>Streptococcaceae</taxon>
        <taxon>Lactococcus</taxon>
    </lineage>
</organism>
<dbReference type="Proteomes" id="UP000218181">
    <property type="component" value="Unassembled WGS sequence"/>
</dbReference>
<reference evidence="2 3" key="1">
    <citation type="submission" date="2014-12" db="EMBL/GenBank/DDBJ databases">
        <title>Draft genome sequences of 10 type strains of Lactococcus.</title>
        <authorList>
            <person name="Sun Z."/>
            <person name="Zhong Z."/>
            <person name="Liu W."/>
            <person name="Zhang W."/>
            <person name="Zhang H."/>
        </authorList>
    </citation>
    <scope>NUCLEOTIDE SEQUENCE [LARGE SCALE GENOMIC DNA]</scope>
    <source>
        <strain evidence="2 3">JCM 16395</strain>
    </source>
</reference>
<protein>
    <submittedName>
        <fullName evidence="2">Uncharacterized protein</fullName>
    </submittedName>
</protein>
<keyword evidence="1" id="KW-0472">Membrane</keyword>
<keyword evidence="1" id="KW-0812">Transmembrane</keyword>
<name>A0A2A5RJ04_9LACT</name>
<feature type="transmembrane region" description="Helical" evidence="1">
    <location>
        <begin position="37"/>
        <end position="57"/>
    </location>
</feature>